<reference evidence="2" key="1">
    <citation type="journal article" date="2022" name="bioRxiv">
        <title>Deciphering the potential niche of two novel black yeast fungi from a biological soil crust based on their genomes, phenotypes, and melanin regulation.</title>
        <authorList>
            <consortium name="DOE Joint Genome Institute"/>
            <person name="Carr E.C."/>
            <person name="Barton Q."/>
            <person name="Grambo S."/>
            <person name="Sullivan M."/>
            <person name="Renfro C.M."/>
            <person name="Kuo A."/>
            <person name="Pangilinan J."/>
            <person name="Lipzen A."/>
            <person name="Keymanesh K."/>
            <person name="Savage E."/>
            <person name="Barry K."/>
            <person name="Grigoriev I.V."/>
            <person name="Riekhof W.R."/>
            <person name="Harris S.S."/>
        </authorList>
    </citation>
    <scope>NUCLEOTIDE SEQUENCE</scope>
    <source>
        <strain evidence="2">JF 03-4F</strain>
    </source>
</reference>
<feature type="region of interest" description="Disordered" evidence="1">
    <location>
        <begin position="80"/>
        <end position="100"/>
    </location>
</feature>
<name>A0AAN6E6H3_9EURO</name>
<protein>
    <submittedName>
        <fullName evidence="2">Uncharacterized protein</fullName>
    </submittedName>
</protein>
<dbReference type="AlphaFoldDB" id="A0AAN6E6H3"/>
<comment type="caution">
    <text evidence="2">The sequence shown here is derived from an EMBL/GenBank/DDBJ whole genome shotgun (WGS) entry which is preliminary data.</text>
</comment>
<dbReference type="Proteomes" id="UP001203852">
    <property type="component" value="Unassembled WGS sequence"/>
</dbReference>
<evidence type="ECO:0000256" key="1">
    <source>
        <dbReference type="SAM" id="MobiDB-lite"/>
    </source>
</evidence>
<keyword evidence="3" id="KW-1185">Reference proteome</keyword>
<organism evidence="2 3">
    <name type="scientific">Exophiala viscosa</name>
    <dbReference type="NCBI Taxonomy" id="2486360"/>
    <lineage>
        <taxon>Eukaryota</taxon>
        <taxon>Fungi</taxon>
        <taxon>Dikarya</taxon>
        <taxon>Ascomycota</taxon>
        <taxon>Pezizomycotina</taxon>
        <taxon>Eurotiomycetes</taxon>
        <taxon>Chaetothyriomycetidae</taxon>
        <taxon>Chaetothyriales</taxon>
        <taxon>Herpotrichiellaceae</taxon>
        <taxon>Exophiala</taxon>
    </lineage>
</organism>
<accession>A0AAN6E6H3</accession>
<evidence type="ECO:0000313" key="3">
    <source>
        <dbReference type="Proteomes" id="UP001203852"/>
    </source>
</evidence>
<sequence>MILRLRSTVWQRVGLNPSVFWTEEQHHEADATRTSNPTAQPDLASQIPQMHPGGTGGDQYDRETTLSKLQAPARTLHNTLPAEKRQAAEIGSSKRSISSSDELDNLNSILCVASNTELGTQDDPQRKPDTQSRNAPCETVAMEVITDAFQHEVSAQTAVDPKPLHRVKAPFDWRAWDNVFGQHLSINFDVSSVAWADIDSLRLESSR</sequence>
<gene>
    <name evidence="2" type="ORF">EDD36DRAFT_427511</name>
</gene>
<proteinExistence type="predicted"/>
<dbReference type="EMBL" id="MU404350">
    <property type="protein sequence ID" value="KAI1618971.1"/>
    <property type="molecule type" value="Genomic_DNA"/>
</dbReference>
<feature type="region of interest" description="Disordered" evidence="1">
    <location>
        <begin position="24"/>
        <end position="59"/>
    </location>
</feature>
<evidence type="ECO:0000313" key="2">
    <source>
        <dbReference type="EMBL" id="KAI1618971.1"/>
    </source>
</evidence>